<proteinExistence type="predicted"/>
<dbReference type="InterPro" id="IPR036653">
    <property type="entry name" value="CinA-like_C"/>
</dbReference>
<keyword evidence="3" id="KW-1185">Reference proteome</keyword>
<evidence type="ECO:0000313" key="3">
    <source>
        <dbReference type="Proteomes" id="UP000626982"/>
    </source>
</evidence>
<sequence>MDAPEQAGDIEETAARVVARGAARGVSVAVAESLTGGLVASTLVRTPGASAVLRLGVVAYATEMKGSVLRVPAALLAERGAVDPDVAIAMAHGVRELAAIDRGACTIGVATTGVAGPDGQDGHAPGEFHVGLVVATRDGLVAEHASRVVPGDREHVRAAAVRTALELLDAALDRTDLDVHSGSTP</sequence>
<reference evidence="3" key="1">
    <citation type="journal article" date="2019" name="Int. J. Syst. Evol. Microbiol.">
        <title>The Global Catalogue of Microorganisms (GCM) 10K type strain sequencing project: providing services to taxonomists for standard genome sequencing and annotation.</title>
        <authorList>
            <consortium name="The Broad Institute Genomics Platform"/>
            <consortium name="The Broad Institute Genome Sequencing Center for Infectious Disease"/>
            <person name="Wu L."/>
            <person name="Ma J."/>
        </authorList>
    </citation>
    <scope>NUCLEOTIDE SEQUENCE [LARGE SCALE GENOMIC DNA]</scope>
    <source>
        <strain evidence="3">CGMCC 1.6960</strain>
    </source>
</reference>
<dbReference type="RefSeq" id="WP_229679623.1">
    <property type="nucleotide sequence ID" value="NZ_BAABBD010000007.1"/>
</dbReference>
<dbReference type="Pfam" id="PF02464">
    <property type="entry name" value="CinA"/>
    <property type="match status" value="1"/>
</dbReference>
<organism evidence="2 3">
    <name type="scientific">Agrococcus terreus</name>
    <dbReference type="NCBI Taxonomy" id="574649"/>
    <lineage>
        <taxon>Bacteria</taxon>
        <taxon>Bacillati</taxon>
        <taxon>Actinomycetota</taxon>
        <taxon>Actinomycetes</taxon>
        <taxon>Micrococcales</taxon>
        <taxon>Microbacteriaceae</taxon>
        <taxon>Agrococcus</taxon>
    </lineage>
</organism>
<evidence type="ECO:0000259" key="1">
    <source>
        <dbReference type="Pfam" id="PF02464"/>
    </source>
</evidence>
<dbReference type="NCBIfam" id="TIGR00199">
    <property type="entry name" value="PncC_domain"/>
    <property type="match status" value="1"/>
</dbReference>
<protein>
    <recommendedName>
        <fullName evidence="1">CinA C-terminal domain-containing protein</fullName>
    </recommendedName>
</protein>
<feature type="domain" description="CinA C-terminal" evidence="1">
    <location>
        <begin position="12"/>
        <end position="170"/>
    </location>
</feature>
<accession>A0ABQ2KM40</accession>
<dbReference type="SUPFAM" id="SSF142433">
    <property type="entry name" value="CinA-like"/>
    <property type="match status" value="1"/>
</dbReference>
<dbReference type="Proteomes" id="UP000626982">
    <property type="component" value="Unassembled WGS sequence"/>
</dbReference>
<dbReference type="Gene3D" id="3.90.950.20">
    <property type="entry name" value="CinA-like"/>
    <property type="match status" value="1"/>
</dbReference>
<dbReference type="InterPro" id="IPR008136">
    <property type="entry name" value="CinA_C"/>
</dbReference>
<dbReference type="EMBL" id="BMLM01000002">
    <property type="protein sequence ID" value="GGN86256.1"/>
    <property type="molecule type" value="Genomic_DNA"/>
</dbReference>
<evidence type="ECO:0000313" key="2">
    <source>
        <dbReference type="EMBL" id="GGN86256.1"/>
    </source>
</evidence>
<name>A0ABQ2KM40_9MICO</name>
<comment type="caution">
    <text evidence="2">The sequence shown here is derived from an EMBL/GenBank/DDBJ whole genome shotgun (WGS) entry which is preliminary data.</text>
</comment>
<gene>
    <name evidence="2" type="ORF">GCM10010968_19760</name>
</gene>